<reference evidence="8 9" key="1">
    <citation type="submission" date="2016-10" db="EMBL/GenBank/DDBJ databases">
        <authorList>
            <person name="de Groot N.N."/>
        </authorList>
    </citation>
    <scope>NUCLEOTIDE SEQUENCE [LARGE SCALE GENOMIC DNA]</scope>
    <source>
        <strain evidence="8 9">DSM 19033</strain>
    </source>
</reference>
<keyword evidence="4" id="KW-0378">Hydrolase</keyword>
<evidence type="ECO:0000313" key="8">
    <source>
        <dbReference type="EMBL" id="SEA46691.1"/>
    </source>
</evidence>
<accession>A0A1H4BEV7</accession>
<evidence type="ECO:0000256" key="4">
    <source>
        <dbReference type="ARBA" id="ARBA00022801"/>
    </source>
</evidence>
<dbReference type="PANTHER" id="PTHR10030">
    <property type="entry name" value="ALPHA-L-FUCOSIDASE"/>
    <property type="match status" value="1"/>
</dbReference>
<evidence type="ECO:0000313" key="9">
    <source>
        <dbReference type="Proteomes" id="UP000198850"/>
    </source>
</evidence>
<dbReference type="RefSeq" id="WP_090555941.1">
    <property type="nucleotide sequence ID" value="NZ_FNRA01000003.1"/>
</dbReference>
<keyword evidence="5" id="KW-0326">Glycosidase</keyword>
<dbReference type="STRING" id="425514.SAMN05443550_103321"/>
<dbReference type="AlphaFoldDB" id="A0A1H4BEV7"/>
<feature type="signal peptide" evidence="6">
    <location>
        <begin position="1"/>
        <end position="24"/>
    </location>
</feature>
<evidence type="ECO:0000256" key="6">
    <source>
        <dbReference type="SAM" id="SignalP"/>
    </source>
</evidence>
<evidence type="ECO:0000256" key="5">
    <source>
        <dbReference type="ARBA" id="ARBA00023295"/>
    </source>
</evidence>
<dbReference type="Gene3D" id="3.20.20.80">
    <property type="entry name" value="Glycosidases"/>
    <property type="match status" value="1"/>
</dbReference>
<dbReference type="Pfam" id="PF00754">
    <property type="entry name" value="F5_F8_type_C"/>
    <property type="match status" value="2"/>
</dbReference>
<dbReference type="InterPro" id="IPR017853">
    <property type="entry name" value="GH"/>
</dbReference>
<dbReference type="Gene3D" id="2.60.120.260">
    <property type="entry name" value="Galactose-binding domain-like"/>
    <property type="match status" value="2"/>
</dbReference>
<feature type="chain" id="PRO_5011604442" description="alpha-L-fucosidase" evidence="6">
    <location>
        <begin position="25"/>
        <end position="619"/>
    </location>
</feature>
<dbReference type="OrthoDB" id="107551at2"/>
<dbReference type="GO" id="GO:0006004">
    <property type="term" value="P:fucose metabolic process"/>
    <property type="evidence" value="ECO:0007669"/>
    <property type="project" value="TreeGrafter"/>
</dbReference>
<evidence type="ECO:0000259" key="7">
    <source>
        <dbReference type="PROSITE" id="PS50022"/>
    </source>
</evidence>
<feature type="domain" description="F5/8 type C" evidence="7">
    <location>
        <begin position="465"/>
        <end position="619"/>
    </location>
</feature>
<evidence type="ECO:0000256" key="2">
    <source>
        <dbReference type="ARBA" id="ARBA00012662"/>
    </source>
</evidence>
<gene>
    <name evidence="8" type="ORF">SAMN05443550_103321</name>
</gene>
<dbReference type="PROSITE" id="PS50022">
    <property type="entry name" value="FA58C_3"/>
    <property type="match status" value="1"/>
</dbReference>
<dbReference type="EC" id="3.2.1.51" evidence="2"/>
<protein>
    <recommendedName>
        <fullName evidence="2">alpha-L-fucosidase</fullName>
        <ecNumber evidence="2">3.2.1.51</ecNumber>
    </recommendedName>
</protein>
<proteinExistence type="inferred from homology"/>
<dbReference type="GO" id="GO:0004560">
    <property type="term" value="F:alpha-L-fucosidase activity"/>
    <property type="evidence" value="ECO:0007669"/>
    <property type="project" value="InterPro"/>
</dbReference>
<comment type="similarity">
    <text evidence="1">Belongs to the glycosyl hydrolase 29 family.</text>
</comment>
<dbReference type="InterPro" id="IPR008979">
    <property type="entry name" value="Galactose-bd-like_sf"/>
</dbReference>
<organism evidence="8 9">
    <name type="scientific">Pedobacter hartonius</name>
    <dbReference type="NCBI Taxonomy" id="425514"/>
    <lineage>
        <taxon>Bacteria</taxon>
        <taxon>Pseudomonadati</taxon>
        <taxon>Bacteroidota</taxon>
        <taxon>Sphingobacteriia</taxon>
        <taxon>Sphingobacteriales</taxon>
        <taxon>Sphingobacteriaceae</taxon>
        <taxon>Pedobacter</taxon>
    </lineage>
</organism>
<dbReference type="SUPFAM" id="SSF51445">
    <property type="entry name" value="(Trans)glycosidases"/>
    <property type="match status" value="1"/>
</dbReference>
<dbReference type="SUPFAM" id="SSF49785">
    <property type="entry name" value="Galactose-binding domain-like"/>
    <property type="match status" value="2"/>
</dbReference>
<dbReference type="GO" id="GO:0005764">
    <property type="term" value="C:lysosome"/>
    <property type="evidence" value="ECO:0007669"/>
    <property type="project" value="TreeGrafter"/>
</dbReference>
<dbReference type="Proteomes" id="UP000198850">
    <property type="component" value="Unassembled WGS sequence"/>
</dbReference>
<dbReference type="GO" id="GO:0016139">
    <property type="term" value="P:glycoside catabolic process"/>
    <property type="evidence" value="ECO:0007669"/>
    <property type="project" value="TreeGrafter"/>
</dbReference>
<dbReference type="Pfam" id="PF01120">
    <property type="entry name" value="Alpha_L_fucos"/>
    <property type="match status" value="1"/>
</dbReference>
<dbReference type="SMART" id="SM00812">
    <property type="entry name" value="Alpha_L_fucos"/>
    <property type="match status" value="1"/>
</dbReference>
<dbReference type="InterPro" id="IPR057739">
    <property type="entry name" value="Glyco_hydro_29_N"/>
</dbReference>
<dbReference type="EMBL" id="FNRA01000003">
    <property type="protein sequence ID" value="SEA46691.1"/>
    <property type="molecule type" value="Genomic_DNA"/>
</dbReference>
<dbReference type="InterPro" id="IPR000421">
    <property type="entry name" value="FA58C"/>
</dbReference>
<keyword evidence="9" id="KW-1185">Reference proteome</keyword>
<sequence>MNIFKRRNLLFIPAILVTTVSSYAQRSAPAPYGALPSDRQLKWQETEMYCIVHFTPTTFQNKEWGYGDADPSIFNPLKFNADQIVAAAKSGGFKGIVYVAKHHDGFALWPTKTSTYNISESPWKNGKGDMVKEFQMAAKQEGMKFGIYCSPWDRSNTTYGTPEYVDVYRKQITELYSNYGDLFMSWHDGANGGDGFYGGKNEKRKVDQSSYYDWMNTWAITRKLQPNASVFSDIGLDVRWVGNEKGLAPETSWSTITIKGKEDKAPMPGFMDDNNLGSGTRDGKQWIPFEGDVALRPGWFYHPEQDNQLKTTAELFNIYCSSVGRGGALDLGLSPTTEGILHQNDVAALAAFGKYLNEVFAVNLTRQAAISVSNLRGKQQKTFGTANLTDGDRYTYWATDDNVHQAAVNFTFKQPVRFSLIQLRENIKLGQRIDSVAVEAFKDGQWFKLAKATSIGANRIIRLPKEETALKVRIHVYAPVSIALSEIGLYLQPKLQTVGTQKDDNSYDKTSWKTVNDNNSITIDPGKTLTFSALSYLPDQEKSSAGAIEKYELLTSEDGRSWKSQSSGEFSNIEANPILQRIVLPQTIAARYIKIVSKQAVPGNNGKVQLNGAQIEIYK</sequence>
<dbReference type="InterPro" id="IPR000933">
    <property type="entry name" value="Glyco_hydro_29"/>
</dbReference>
<evidence type="ECO:0000256" key="3">
    <source>
        <dbReference type="ARBA" id="ARBA00022729"/>
    </source>
</evidence>
<evidence type="ECO:0000256" key="1">
    <source>
        <dbReference type="ARBA" id="ARBA00007951"/>
    </source>
</evidence>
<dbReference type="PANTHER" id="PTHR10030:SF37">
    <property type="entry name" value="ALPHA-L-FUCOSIDASE-RELATED"/>
    <property type="match status" value="1"/>
</dbReference>
<keyword evidence="3 6" id="KW-0732">Signal</keyword>
<name>A0A1H4BEV7_9SPHI</name>